<keyword evidence="3" id="KW-1003">Cell membrane</keyword>
<keyword evidence="5 7" id="KW-1133">Transmembrane helix</keyword>
<dbReference type="PANTHER" id="PTHR42865:SF7">
    <property type="entry name" value="PROTON_GLUTAMATE-ASPARTATE SYMPORTER"/>
    <property type="match status" value="1"/>
</dbReference>
<comment type="caution">
    <text evidence="8">The sequence shown here is derived from an EMBL/GenBank/DDBJ whole genome shotgun (WGS) entry which is preliminary data.</text>
</comment>
<keyword evidence="2" id="KW-0813">Transport</keyword>
<feature type="transmembrane region" description="Helical" evidence="7">
    <location>
        <begin position="367"/>
        <end position="395"/>
    </location>
</feature>
<comment type="subcellular location">
    <subcellularLocation>
        <location evidence="1">Cell membrane</location>
        <topology evidence="1">Multi-pass membrane protein</topology>
    </subcellularLocation>
</comment>
<protein>
    <submittedName>
        <fullName evidence="8">Proton/glutamate-aspartate symporter</fullName>
    </submittedName>
</protein>
<reference evidence="8 9" key="1">
    <citation type="submission" date="2020-10" db="EMBL/GenBank/DDBJ databases">
        <authorList>
            <person name="Peeters C."/>
        </authorList>
    </citation>
    <scope>NUCLEOTIDE SEQUENCE [LARGE SCALE GENOMIC DNA]</scope>
    <source>
        <strain evidence="8 9">LMG 28140</strain>
    </source>
</reference>
<organism evidence="8 9">
    <name type="scientific">Paraburkholderia metrosideri</name>
    <dbReference type="NCBI Taxonomy" id="580937"/>
    <lineage>
        <taxon>Bacteria</taxon>
        <taxon>Pseudomonadati</taxon>
        <taxon>Pseudomonadota</taxon>
        <taxon>Betaproteobacteria</taxon>
        <taxon>Burkholderiales</taxon>
        <taxon>Burkholderiaceae</taxon>
        <taxon>Paraburkholderia</taxon>
    </lineage>
</organism>
<feature type="transmembrane region" description="Helical" evidence="7">
    <location>
        <begin position="279"/>
        <end position="302"/>
    </location>
</feature>
<dbReference type="Gene3D" id="1.10.3860.10">
    <property type="entry name" value="Sodium:dicarboxylate symporter"/>
    <property type="match status" value="1"/>
</dbReference>
<name>A0ABN7IHY4_9BURK</name>
<feature type="transmembrane region" description="Helical" evidence="7">
    <location>
        <begin position="248"/>
        <end position="267"/>
    </location>
</feature>
<feature type="transmembrane region" description="Helical" evidence="7">
    <location>
        <begin position="58"/>
        <end position="80"/>
    </location>
</feature>
<dbReference type="InterPro" id="IPR036458">
    <property type="entry name" value="Na:dicarbo_symporter_sf"/>
</dbReference>
<evidence type="ECO:0000313" key="9">
    <source>
        <dbReference type="Proteomes" id="UP000598032"/>
    </source>
</evidence>
<dbReference type="PRINTS" id="PR00173">
    <property type="entry name" value="EDTRNSPORT"/>
</dbReference>
<proteinExistence type="predicted"/>
<evidence type="ECO:0000256" key="2">
    <source>
        <dbReference type="ARBA" id="ARBA00022448"/>
    </source>
</evidence>
<dbReference type="SUPFAM" id="SSF118215">
    <property type="entry name" value="Proton glutamate symport protein"/>
    <property type="match status" value="1"/>
</dbReference>
<gene>
    <name evidence="8" type="primary">gltP</name>
    <name evidence="8" type="ORF">LMG28140_06434</name>
</gene>
<evidence type="ECO:0000256" key="3">
    <source>
        <dbReference type="ARBA" id="ARBA00022475"/>
    </source>
</evidence>
<evidence type="ECO:0000256" key="1">
    <source>
        <dbReference type="ARBA" id="ARBA00004651"/>
    </source>
</evidence>
<accession>A0ABN7IHY4</accession>
<evidence type="ECO:0000256" key="5">
    <source>
        <dbReference type="ARBA" id="ARBA00022989"/>
    </source>
</evidence>
<keyword evidence="9" id="KW-1185">Reference proteome</keyword>
<feature type="transmembrane region" description="Helical" evidence="7">
    <location>
        <begin position="132"/>
        <end position="155"/>
    </location>
</feature>
<evidence type="ECO:0000256" key="7">
    <source>
        <dbReference type="SAM" id="Phobius"/>
    </source>
</evidence>
<keyword evidence="6 7" id="KW-0472">Membrane</keyword>
<dbReference type="InterPro" id="IPR001991">
    <property type="entry name" value="Na-dicarboxylate_symporter"/>
</dbReference>
<evidence type="ECO:0000313" key="8">
    <source>
        <dbReference type="EMBL" id="CAD6558630.1"/>
    </source>
</evidence>
<sequence>MRLPHTCIPNQHRRFIGHSYHPSYGERLTSADLSILFSVDRHFGVCVANGRIKMKNRLTLSIGIAMLVGIAVGYGCHSNIADPATLKSVAGYFSILTDIFLRLIKMIIAPLVFATLVSGLAGMDGGEDVGRIGLRSIGWFICASLISLAIGLTMANALQPGVGLHLTEGAAEVNTGLNTGGLNVKDVVTHAFPTSLLDAMARNDILQILVFSLFLGVGLSALKRDPRVAIVIQGIDGMVPVMLRLTNYVMRAAPFGVFGAIASAVTLRGVDVIYTYGRLIGSFYLGLVLLWVVLVGIGYAFLGRKVWTLLKAVREPAMIAFSTASSEAAYPRLTEQLERFGVEKKVVGFTLPLGYAFNLDGSMMYQAFAAIFIAQAFGIQMPVSQQIFMLLILMLSSKGMASVPRGSVVVVAAVAPLFHLPMAGVALVLAVDQILDMGRTMTNVIGNSVATAVIAKWETARSSKSAQTSFVQAEVEAQ</sequence>
<feature type="transmembrane region" description="Helical" evidence="7">
    <location>
        <begin position="100"/>
        <end position="120"/>
    </location>
</feature>
<evidence type="ECO:0000256" key="6">
    <source>
        <dbReference type="ARBA" id="ARBA00023136"/>
    </source>
</evidence>
<evidence type="ECO:0000256" key="4">
    <source>
        <dbReference type="ARBA" id="ARBA00022692"/>
    </source>
</evidence>
<dbReference type="Pfam" id="PF00375">
    <property type="entry name" value="SDF"/>
    <property type="match status" value="1"/>
</dbReference>
<dbReference type="EMBL" id="CAJHCP010000021">
    <property type="protein sequence ID" value="CAD6558630.1"/>
    <property type="molecule type" value="Genomic_DNA"/>
</dbReference>
<dbReference type="PANTHER" id="PTHR42865">
    <property type="entry name" value="PROTON/GLUTAMATE-ASPARTATE SYMPORTER"/>
    <property type="match status" value="1"/>
</dbReference>
<keyword evidence="4 7" id="KW-0812">Transmembrane</keyword>
<feature type="transmembrane region" description="Helical" evidence="7">
    <location>
        <begin position="407"/>
        <end position="431"/>
    </location>
</feature>
<dbReference type="Proteomes" id="UP000598032">
    <property type="component" value="Unassembled WGS sequence"/>
</dbReference>
<feature type="transmembrane region" description="Helical" evidence="7">
    <location>
        <begin position="205"/>
        <end position="222"/>
    </location>
</feature>